<sequence length="572" mass="64951">MISLTDAQESTLIRWASYSLGRPQDGFMAFLMGETGLHEEQINDWWTNQASSCLNTKLTPGNVESSSRVDAYGFGSNGFDLAKFNLPSLAFDSFGDSIQNFDATFFGLGDWSPLENSCYDLPQLPSTSMACQTQKGWGDDYSEKSFLHSNTMSSSDTESLLSMPSSHGSRRASGRSSGFSCGSRNTWGTTSTLFSVEEDQAAGSMDSYQGFQHRKPISLAKVMSESGSQFELPDDLKTNHFNTHDHSLESVQRPSTSLRRKSSTNINAKKLPDIPQKFVRYGCTICGQQFERKGAKGDWKRHEQTKCEQQKLWYCMPKEPTTQVLGIWYCMLCNYTESNRNEMIKHLIDQHRFQNCWGKPLSKRSHPRKDKLRDHLKKHHGLSEGSIGWENWHQDLPEKKAWGCGFCGGCFITWDARLDHIAEHYEKQGLDVSHWSLTNVIKGLLKQPREWDISHAWKALVGHNDRLYTWLDDDAIILQRKLEYREDTPQNLAEEARRLAKRSSHNAVPQTWSLSESQAVRLAQVMLAEPLRKTSARRDGGIFYGVQESFMAGVEQTVREAGVRDGKFNGYI</sequence>
<dbReference type="EMBL" id="AYSA01000391">
    <property type="protein sequence ID" value="ESZ92366.1"/>
    <property type="molecule type" value="Genomic_DNA"/>
</dbReference>
<dbReference type="Proteomes" id="UP000019487">
    <property type="component" value="Unassembled WGS sequence"/>
</dbReference>
<name>W9C950_SCLBF</name>
<gene>
    <name evidence="3" type="ORF">SBOR_7250</name>
</gene>
<dbReference type="AlphaFoldDB" id="W9C950"/>
<accession>W9C950</accession>
<keyword evidence="4" id="KW-1185">Reference proteome</keyword>
<organism evidence="3 4">
    <name type="scientific">Sclerotinia borealis (strain F-4128)</name>
    <dbReference type="NCBI Taxonomy" id="1432307"/>
    <lineage>
        <taxon>Eukaryota</taxon>
        <taxon>Fungi</taxon>
        <taxon>Dikarya</taxon>
        <taxon>Ascomycota</taxon>
        <taxon>Pezizomycotina</taxon>
        <taxon>Leotiomycetes</taxon>
        <taxon>Helotiales</taxon>
        <taxon>Sclerotiniaceae</taxon>
        <taxon>Sclerotinia</taxon>
    </lineage>
</organism>
<feature type="domain" description="C2H2-type" evidence="2">
    <location>
        <begin position="402"/>
        <end position="424"/>
    </location>
</feature>
<dbReference type="HOGENOM" id="CLU_479783_0_0_1"/>
<reference evidence="3 4" key="1">
    <citation type="journal article" date="2014" name="Genome Announc.">
        <title>Draft genome sequence of Sclerotinia borealis, a psychrophilic plant pathogenic fungus.</title>
        <authorList>
            <person name="Mardanov A.V."/>
            <person name="Beletsky A.V."/>
            <person name="Kadnikov V.V."/>
            <person name="Ignatov A.N."/>
            <person name="Ravin N.V."/>
        </authorList>
    </citation>
    <scope>NUCLEOTIDE SEQUENCE [LARGE SCALE GENOMIC DNA]</scope>
    <source>
        <strain evidence="4">F-4157</strain>
    </source>
</reference>
<protein>
    <recommendedName>
        <fullName evidence="2">C2H2-type domain-containing protein</fullName>
    </recommendedName>
</protein>
<evidence type="ECO:0000313" key="3">
    <source>
        <dbReference type="EMBL" id="ESZ92366.1"/>
    </source>
</evidence>
<evidence type="ECO:0000313" key="4">
    <source>
        <dbReference type="Proteomes" id="UP000019487"/>
    </source>
</evidence>
<feature type="domain" description="C2H2-type" evidence="2">
    <location>
        <begin position="328"/>
        <end position="351"/>
    </location>
</feature>
<comment type="caution">
    <text evidence="3">The sequence shown here is derived from an EMBL/GenBank/DDBJ whole genome shotgun (WGS) entry which is preliminary data.</text>
</comment>
<evidence type="ECO:0000256" key="1">
    <source>
        <dbReference type="SAM" id="MobiDB-lite"/>
    </source>
</evidence>
<dbReference type="InterPro" id="IPR013087">
    <property type="entry name" value="Znf_C2H2_type"/>
</dbReference>
<feature type="compositionally biased region" description="Polar residues" evidence="1">
    <location>
        <begin position="148"/>
        <end position="164"/>
    </location>
</feature>
<dbReference type="OrthoDB" id="10056939at2759"/>
<dbReference type="SMART" id="SM00355">
    <property type="entry name" value="ZnF_C2H2"/>
    <property type="match status" value="2"/>
</dbReference>
<feature type="region of interest" description="Disordered" evidence="1">
    <location>
        <begin position="148"/>
        <end position="181"/>
    </location>
</feature>
<proteinExistence type="predicted"/>
<evidence type="ECO:0000259" key="2">
    <source>
        <dbReference type="SMART" id="SM00355"/>
    </source>
</evidence>